<evidence type="ECO:0008006" key="6">
    <source>
        <dbReference type="Google" id="ProtNLM"/>
    </source>
</evidence>
<dbReference type="PROSITE" id="PS50096">
    <property type="entry name" value="IQ"/>
    <property type="match status" value="1"/>
</dbReference>
<sequence>MRHVAPSETSEADGALAAAMATIVRAQPKDFRAVKREWAAIRIQTAFRGLLWAHRTLPLLGLIGKTSLRALKAVVRIQAIFRGRKVRNQAAVTLRCMQALVRVQTRMRAQCLIFSEQEAVHKPNDPIKDVQKGWCDSPGTLEEVRAKQQMRQEGAMKRERAMSYSVLKQQSRSCGNGNPNLRGNKQPSPQKLDWNWVDRWMATKPWESADASNHARVLARPPMVNHTWDSLSSPSTDSSSSSASVSPTTLEDNHTKKPSYMKPTQSIKARQRTFRFSSSDNLRGHVVDSDDVKYFHKTLTTLSCEDTRSCADSNPSFNFSRELCRPRQDSPRKNQWSRPQ</sequence>
<feature type="compositionally biased region" description="Polar residues" evidence="3">
    <location>
        <begin position="262"/>
        <end position="271"/>
    </location>
</feature>
<evidence type="ECO:0000313" key="5">
    <source>
        <dbReference type="Proteomes" id="UP000436088"/>
    </source>
</evidence>
<evidence type="ECO:0000256" key="2">
    <source>
        <dbReference type="ARBA" id="ARBA00024341"/>
    </source>
</evidence>
<evidence type="ECO:0000256" key="1">
    <source>
        <dbReference type="ARBA" id="ARBA00022860"/>
    </source>
</evidence>
<keyword evidence="5" id="KW-1185">Reference proteome</keyword>
<comment type="similarity">
    <text evidence="2">Belongs to the IQD family.</text>
</comment>
<accession>A0A6A2ZAH0</accession>
<gene>
    <name evidence="4" type="ORF">F3Y22_tig00110963pilonHSYRG00006</name>
</gene>
<dbReference type="GO" id="GO:0005516">
    <property type="term" value="F:calmodulin binding"/>
    <property type="evidence" value="ECO:0007669"/>
    <property type="project" value="UniProtKB-KW"/>
</dbReference>
<feature type="compositionally biased region" description="Polar residues" evidence="3">
    <location>
        <begin position="307"/>
        <end position="319"/>
    </location>
</feature>
<proteinExistence type="inferred from homology"/>
<keyword evidence="1" id="KW-0112">Calmodulin-binding</keyword>
<dbReference type="PANTHER" id="PTHR32295">
    <property type="entry name" value="IQ-DOMAIN 5-RELATED"/>
    <property type="match status" value="1"/>
</dbReference>
<dbReference type="Proteomes" id="UP000436088">
    <property type="component" value="Unassembled WGS sequence"/>
</dbReference>
<feature type="compositionally biased region" description="Polar residues" evidence="3">
    <location>
        <begin position="168"/>
        <end position="189"/>
    </location>
</feature>
<feature type="region of interest" description="Disordered" evidence="3">
    <location>
        <begin position="228"/>
        <end position="271"/>
    </location>
</feature>
<reference evidence="4" key="1">
    <citation type="submission" date="2019-09" db="EMBL/GenBank/DDBJ databases">
        <title>Draft genome information of white flower Hibiscus syriacus.</title>
        <authorList>
            <person name="Kim Y.-M."/>
        </authorList>
    </citation>
    <scope>NUCLEOTIDE SEQUENCE [LARGE SCALE GENOMIC DNA]</scope>
    <source>
        <strain evidence="4">YM2019G1</strain>
    </source>
</reference>
<evidence type="ECO:0000313" key="4">
    <source>
        <dbReference type="EMBL" id="KAE8688536.1"/>
    </source>
</evidence>
<feature type="compositionally biased region" description="Basic and acidic residues" evidence="3">
    <location>
        <begin position="322"/>
        <end position="332"/>
    </location>
</feature>
<protein>
    <recommendedName>
        <fullName evidence="6">Protein IQ-DOMAIN 1-like</fullName>
    </recommendedName>
</protein>
<name>A0A6A2ZAH0_HIBSY</name>
<dbReference type="AlphaFoldDB" id="A0A6A2ZAH0"/>
<organism evidence="4 5">
    <name type="scientific">Hibiscus syriacus</name>
    <name type="common">Rose of Sharon</name>
    <dbReference type="NCBI Taxonomy" id="106335"/>
    <lineage>
        <taxon>Eukaryota</taxon>
        <taxon>Viridiplantae</taxon>
        <taxon>Streptophyta</taxon>
        <taxon>Embryophyta</taxon>
        <taxon>Tracheophyta</taxon>
        <taxon>Spermatophyta</taxon>
        <taxon>Magnoliopsida</taxon>
        <taxon>eudicotyledons</taxon>
        <taxon>Gunneridae</taxon>
        <taxon>Pentapetalae</taxon>
        <taxon>rosids</taxon>
        <taxon>malvids</taxon>
        <taxon>Malvales</taxon>
        <taxon>Malvaceae</taxon>
        <taxon>Malvoideae</taxon>
        <taxon>Hibiscus</taxon>
    </lineage>
</organism>
<feature type="region of interest" description="Disordered" evidence="3">
    <location>
        <begin position="168"/>
        <end position="193"/>
    </location>
</feature>
<feature type="region of interest" description="Disordered" evidence="3">
    <location>
        <begin position="307"/>
        <end position="340"/>
    </location>
</feature>
<comment type="caution">
    <text evidence="4">The sequence shown here is derived from an EMBL/GenBank/DDBJ whole genome shotgun (WGS) entry which is preliminary data.</text>
</comment>
<dbReference type="PANTHER" id="PTHR32295:SF126">
    <property type="entry name" value="PROTEIN IQ-DOMAIN 8"/>
    <property type="match status" value="1"/>
</dbReference>
<feature type="compositionally biased region" description="Low complexity" evidence="3">
    <location>
        <begin position="230"/>
        <end position="246"/>
    </location>
</feature>
<dbReference type="EMBL" id="VEPZ02001185">
    <property type="protein sequence ID" value="KAE8688536.1"/>
    <property type="molecule type" value="Genomic_DNA"/>
</dbReference>
<evidence type="ECO:0000256" key="3">
    <source>
        <dbReference type="SAM" id="MobiDB-lite"/>
    </source>
</evidence>